<organism evidence="12 13">
    <name type="scientific">Helianthus annuus</name>
    <name type="common">Common sunflower</name>
    <dbReference type="NCBI Taxonomy" id="4232"/>
    <lineage>
        <taxon>Eukaryota</taxon>
        <taxon>Viridiplantae</taxon>
        <taxon>Streptophyta</taxon>
        <taxon>Embryophyta</taxon>
        <taxon>Tracheophyta</taxon>
        <taxon>Spermatophyta</taxon>
        <taxon>Magnoliopsida</taxon>
        <taxon>eudicotyledons</taxon>
        <taxon>Gunneridae</taxon>
        <taxon>Pentapetalae</taxon>
        <taxon>asterids</taxon>
        <taxon>campanulids</taxon>
        <taxon>Asterales</taxon>
        <taxon>Asteraceae</taxon>
        <taxon>Asteroideae</taxon>
        <taxon>Heliantheae alliance</taxon>
        <taxon>Heliantheae</taxon>
        <taxon>Helianthus</taxon>
    </lineage>
</organism>
<gene>
    <name evidence="12" type="ORF">HannXRQ_Chr13g0399851</name>
    <name evidence="11" type="ORF">HanXRQr2_Chr17g0797481</name>
</gene>
<dbReference type="AlphaFoldDB" id="A0A251SRV2"/>
<dbReference type="OrthoDB" id="8062037at2759"/>
<evidence type="ECO:0000313" key="12">
    <source>
        <dbReference type="EMBL" id="OTG01232.1"/>
    </source>
</evidence>
<dbReference type="PANTHER" id="PTHR15710:SF235">
    <property type="entry name" value="RING-H2 FINGER PROTEIN ATL79-LIKE"/>
    <property type="match status" value="1"/>
</dbReference>
<comment type="catalytic activity">
    <reaction evidence="1">
        <text>S-ubiquitinyl-[E2 ubiquitin-conjugating enzyme]-L-cysteine + [acceptor protein]-L-lysine = [E2 ubiquitin-conjugating enzyme]-L-cysteine + N(6)-ubiquitinyl-[acceptor protein]-L-lysine.</text>
        <dbReference type="EC" id="2.3.2.27"/>
    </reaction>
</comment>
<dbReference type="Gene3D" id="3.30.40.10">
    <property type="entry name" value="Zinc/RING finger domain, C3HC4 (zinc finger)"/>
    <property type="match status" value="1"/>
</dbReference>
<dbReference type="GO" id="GO:0005737">
    <property type="term" value="C:cytoplasm"/>
    <property type="evidence" value="ECO:0000318"/>
    <property type="project" value="GO_Central"/>
</dbReference>
<dbReference type="Gramene" id="mRNA:HanXRQr2_Chr17g0797481">
    <property type="protein sequence ID" value="CDS:HanXRQr2_Chr17g0797481.1"/>
    <property type="gene ID" value="HanXRQr2_Chr17g0797481"/>
</dbReference>
<dbReference type="GO" id="GO:0008270">
    <property type="term" value="F:zinc ion binding"/>
    <property type="evidence" value="ECO:0007669"/>
    <property type="project" value="UniProtKB-KW"/>
</dbReference>
<evidence type="ECO:0000256" key="4">
    <source>
        <dbReference type="ARBA" id="ARBA00022723"/>
    </source>
</evidence>
<evidence type="ECO:0000313" key="13">
    <source>
        <dbReference type="Proteomes" id="UP000215914"/>
    </source>
</evidence>
<name>A0A251SRV2_HELAN</name>
<dbReference type="SMART" id="SM00184">
    <property type="entry name" value="RING"/>
    <property type="match status" value="1"/>
</dbReference>
<dbReference type="PANTHER" id="PTHR15710">
    <property type="entry name" value="E3 UBIQUITIN-PROTEIN LIGASE PRAJA"/>
    <property type="match status" value="1"/>
</dbReference>
<keyword evidence="4" id="KW-0479">Metal-binding</keyword>
<dbReference type="GO" id="GO:0016567">
    <property type="term" value="P:protein ubiquitination"/>
    <property type="evidence" value="ECO:0000318"/>
    <property type="project" value="GO_Central"/>
</dbReference>
<keyword evidence="7" id="KW-0862">Zinc</keyword>
<keyword evidence="13" id="KW-1185">Reference proteome</keyword>
<dbReference type="Pfam" id="PF13639">
    <property type="entry name" value="zf-RING_2"/>
    <property type="match status" value="1"/>
</dbReference>
<proteinExistence type="predicted"/>
<dbReference type="EMBL" id="CM007902">
    <property type="protein sequence ID" value="OTG01232.1"/>
    <property type="molecule type" value="Genomic_DNA"/>
</dbReference>
<evidence type="ECO:0000256" key="8">
    <source>
        <dbReference type="PROSITE-ProRule" id="PRU00175"/>
    </source>
</evidence>
<dbReference type="SUPFAM" id="SSF57850">
    <property type="entry name" value="RING/U-box"/>
    <property type="match status" value="1"/>
</dbReference>
<dbReference type="OMA" id="RYHSDCI"/>
<evidence type="ECO:0000256" key="2">
    <source>
        <dbReference type="ARBA" id="ARBA00012483"/>
    </source>
</evidence>
<dbReference type="EMBL" id="MNCJ02000332">
    <property type="protein sequence ID" value="KAF5754988.1"/>
    <property type="molecule type" value="Genomic_DNA"/>
</dbReference>
<evidence type="ECO:0000256" key="5">
    <source>
        <dbReference type="ARBA" id="ARBA00022771"/>
    </source>
</evidence>
<keyword evidence="5 8" id="KW-0863">Zinc-finger</keyword>
<dbReference type="STRING" id="4232.A0A251SRV2"/>
<dbReference type="PROSITE" id="PS50089">
    <property type="entry name" value="ZF_RING_2"/>
    <property type="match status" value="1"/>
</dbReference>
<protein>
    <recommendedName>
        <fullName evidence="2">RING-type E3 ubiquitin transferase</fullName>
        <ecNumber evidence="2">2.3.2.27</ecNumber>
    </recommendedName>
</protein>
<reference evidence="12" key="2">
    <citation type="submission" date="2017-02" db="EMBL/GenBank/DDBJ databases">
        <title>Sunflower complete genome.</title>
        <authorList>
            <person name="Langlade N."/>
            <person name="Munos S."/>
        </authorList>
    </citation>
    <scope>NUCLEOTIDE SEQUENCE [LARGE SCALE GENOMIC DNA]</scope>
    <source>
        <tissue evidence="12">Leaves</tissue>
    </source>
</reference>
<dbReference type="InParanoid" id="A0A251SRV2"/>
<feature type="region of interest" description="Disordered" evidence="9">
    <location>
        <begin position="152"/>
        <end position="184"/>
    </location>
</feature>
<reference evidence="11 13" key="1">
    <citation type="journal article" date="2017" name="Nature">
        <title>The sunflower genome provides insights into oil metabolism, flowering and Asterid evolution.</title>
        <authorList>
            <person name="Badouin H."/>
            <person name="Gouzy J."/>
            <person name="Grassa C.J."/>
            <person name="Murat F."/>
            <person name="Staton S.E."/>
            <person name="Cottret L."/>
            <person name="Lelandais-Briere C."/>
            <person name="Owens G.L."/>
            <person name="Carrere S."/>
            <person name="Mayjonade B."/>
            <person name="Legrand L."/>
            <person name="Gill N."/>
            <person name="Kane N.C."/>
            <person name="Bowers J.E."/>
            <person name="Hubner S."/>
            <person name="Bellec A."/>
            <person name="Berard A."/>
            <person name="Berges H."/>
            <person name="Blanchet N."/>
            <person name="Boniface M.C."/>
            <person name="Brunel D."/>
            <person name="Catrice O."/>
            <person name="Chaidir N."/>
            <person name="Claudel C."/>
            <person name="Donnadieu C."/>
            <person name="Faraut T."/>
            <person name="Fievet G."/>
            <person name="Helmstetter N."/>
            <person name="King M."/>
            <person name="Knapp S.J."/>
            <person name="Lai Z."/>
            <person name="Le Paslier M.C."/>
            <person name="Lippi Y."/>
            <person name="Lorenzon L."/>
            <person name="Mandel J.R."/>
            <person name="Marage G."/>
            <person name="Marchand G."/>
            <person name="Marquand E."/>
            <person name="Bret-Mestries E."/>
            <person name="Morien E."/>
            <person name="Nambeesan S."/>
            <person name="Nguyen T."/>
            <person name="Pegot-Espagnet P."/>
            <person name="Pouilly N."/>
            <person name="Raftis F."/>
            <person name="Sallet E."/>
            <person name="Schiex T."/>
            <person name="Thomas J."/>
            <person name="Vandecasteele C."/>
            <person name="Vares D."/>
            <person name="Vear F."/>
            <person name="Vautrin S."/>
            <person name="Crespi M."/>
            <person name="Mangin B."/>
            <person name="Burke J.M."/>
            <person name="Salse J."/>
            <person name="Munos S."/>
            <person name="Vincourt P."/>
            <person name="Rieseberg L.H."/>
            <person name="Langlade N.B."/>
        </authorList>
    </citation>
    <scope>NUCLEOTIDE SEQUENCE [LARGE SCALE GENOMIC DNA]</scope>
    <source>
        <strain evidence="13">cv. SF193</strain>
        <tissue evidence="11">Leaves</tissue>
    </source>
</reference>
<evidence type="ECO:0000259" key="10">
    <source>
        <dbReference type="PROSITE" id="PS50089"/>
    </source>
</evidence>
<evidence type="ECO:0000256" key="3">
    <source>
        <dbReference type="ARBA" id="ARBA00022679"/>
    </source>
</evidence>
<dbReference type="InterPro" id="IPR013083">
    <property type="entry name" value="Znf_RING/FYVE/PHD"/>
</dbReference>
<dbReference type="InterPro" id="IPR001841">
    <property type="entry name" value="Znf_RING"/>
</dbReference>
<evidence type="ECO:0000256" key="6">
    <source>
        <dbReference type="ARBA" id="ARBA00022786"/>
    </source>
</evidence>
<feature type="domain" description="RING-type" evidence="10">
    <location>
        <begin position="79"/>
        <end position="121"/>
    </location>
</feature>
<sequence>MSYPPSLEFETFIRDFITSHATTIFAAVPPPHDDGTVEPLIFTLHSNLLTNPAKEGALPASKAAIEALPTVTVTEQEDCAICLTEMCLTEYEAKEMPCKHRYHSDCITKWLGVHGSCPVCRYEMPVDEEEEKKRRDGAVGWQVTVTVVRSGSVDEPDLSGSGSVEDVDVEMVGGGGNHSMEDLD</sequence>
<reference evidence="11" key="3">
    <citation type="submission" date="2020-06" db="EMBL/GenBank/DDBJ databases">
        <title>Helianthus annuus Genome sequencing and assembly Release 2.</title>
        <authorList>
            <person name="Gouzy J."/>
            <person name="Langlade N."/>
            <person name="Munos S."/>
        </authorList>
    </citation>
    <scope>NUCLEOTIDE SEQUENCE</scope>
    <source>
        <tissue evidence="11">Leaves</tissue>
    </source>
</reference>
<evidence type="ECO:0000256" key="7">
    <source>
        <dbReference type="ARBA" id="ARBA00022833"/>
    </source>
</evidence>
<accession>A0A251SRV2</accession>
<evidence type="ECO:0000256" key="1">
    <source>
        <dbReference type="ARBA" id="ARBA00000900"/>
    </source>
</evidence>
<evidence type="ECO:0000256" key="9">
    <source>
        <dbReference type="SAM" id="MobiDB-lite"/>
    </source>
</evidence>
<keyword evidence="3" id="KW-0808">Transferase</keyword>
<dbReference type="EC" id="2.3.2.27" evidence="2"/>
<dbReference type="FunFam" id="3.30.40.10:FF:000127">
    <property type="entry name" value="E3 ubiquitin-protein ligase RNF181"/>
    <property type="match status" value="1"/>
</dbReference>
<evidence type="ECO:0000313" key="11">
    <source>
        <dbReference type="EMBL" id="KAF5754988.1"/>
    </source>
</evidence>
<dbReference type="GO" id="GO:0061630">
    <property type="term" value="F:ubiquitin protein ligase activity"/>
    <property type="evidence" value="ECO:0000318"/>
    <property type="project" value="GO_Central"/>
</dbReference>
<keyword evidence="6" id="KW-0833">Ubl conjugation pathway</keyword>
<dbReference type="Proteomes" id="UP000215914">
    <property type="component" value="Chromosome 13"/>
</dbReference>